<gene>
    <name evidence="3" type="primary">hmuT</name>
    <name evidence="3" type="ORF">Ttaiw_02392</name>
</gene>
<sequence length="295" mass="32325">MTPRVLSWRRRSWLGAMAGGVAAAWGWPSWARPTPLRLVSVSGALTEVVYVLGQQDKLVGVDSTSTYPDAAQRLPRVGYMRQLSAEGILSLRPTALLATTEAGPAAVIRQLRDAGLRMHVVPVEYTWEDVRRKIEVVGEATQAQSQARFLWQQIASARDELQRRVAAVSAQSPQAIFVLGHGGSPLVAGRQTAGDAVLRLMGARNPLHDHYEGYRPLNAEALAGLALDAVVTTRETVQALGGEAQWWERPHWQAVLRRGKRPVLWYEDALALLGFGPRLPAVLRRGARALGTWQG</sequence>
<dbReference type="Pfam" id="PF01497">
    <property type="entry name" value="Peripla_BP_2"/>
    <property type="match status" value="1"/>
</dbReference>
<dbReference type="AlphaFoldDB" id="A0A554WZY0"/>
<dbReference type="OrthoDB" id="9797736at2"/>
<dbReference type="InterPro" id="IPR050902">
    <property type="entry name" value="ABC_Transporter_SBP"/>
</dbReference>
<feature type="domain" description="Fe/B12 periplasmic-binding" evidence="2">
    <location>
        <begin position="37"/>
        <end position="294"/>
    </location>
</feature>
<protein>
    <submittedName>
        <fullName evidence="3">Hemin-binding periplasmic protein HmuT</fullName>
    </submittedName>
</protein>
<accession>A0A554WZY0</accession>
<dbReference type="InterPro" id="IPR054828">
    <property type="entry name" value="Vit_B12_bind_prot"/>
</dbReference>
<dbReference type="PANTHER" id="PTHR30535:SF4">
    <property type="entry name" value="HEMIN-BINDING PERIPLASMIC PROTEIN HMUT"/>
    <property type="match status" value="1"/>
</dbReference>
<dbReference type="STRING" id="307486.GCA_000807215_00928"/>
<dbReference type="RefSeq" id="WP_082007519.1">
    <property type="nucleotide sequence ID" value="NZ_CP083911.1"/>
</dbReference>
<evidence type="ECO:0000259" key="2">
    <source>
        <dbReference type="PROSITE" id="PS50983"/>
    </source>
</evidence>
<evidence type="ECO:0000313" key="4">
    <source>
        <dbReference type="Proteomes" id="UP000317763"/>
    </source>
</evidence>
<evidence type="ECO:0000313" key="3">
    <source>
        <dbReference type="EMBL" id="TSE29169.1"/>
    </source>
</evidence>
<dbReference type="EMBL" id="VJOM01000039">
    <property type="protein sequence ID" value="TSE29169.1"/>
    <property type="molecule type" value="Genomic_DNA"/>
</dbReference>
<dbReference type="InterPro" id="IPR002491">
    <property type="entry name" value="ABC_transptr_periplasmic_BD"/>
</dbReference>
<dbReference type="SUPFAM" id="SSF53807">
    <property type="entry name" value="Helical backbone' metal receptor"/>
    <property type="match status" value="1"/>
</dbReference>
<comment type="caution">
    <text evidence="3">The sequence shown here is derived from an EMBL/GenBank/DDBJ whole genome shotgun (WGS) entry which is preliminary data.</text>
</comment>
<organism evidence="3 4">
    <name type="scientific">Tepidimonas taiwanensis</name>
    <dbReference type="NCBI Taxonomy" id="307486"/>
    <lineage>
        <taxon>Bacteria</taxon>
        <taxon>Pseudomonadati</taxon>
        <taxon>Pseudomonadota</taxon>
        <taxon>Betaproteobacteria</taxon>
        <taxon>Burkholderiales</taxon>
        <taxon>Tepidimonas</taxon>
    </lineage>
</organism>
<proteinExistence type="predicted"/>
<dbReference type="Gene3D" id="3.40.50.1980">
    <property type="entry name" value="Nitrogenase molybdenum iron protein domain"/>
    <property type="match status" value="2"/>
</dbReference>
<keyword evidence="1" id="KW-0732">Signal</keyword>
<keyword evidence="4" id="KW-1185">Reference proteome</keyword>
<reference evidence="3 4" key="1">
    <citation type="submission" date="2019-07" db="EMBL/GenBank/DDBJ databases">
        <title>Tepidimonas taiwanensis I1-1 draft genome.</title>
        <authorList>
            <person name="Da Costa M.S."/>
            <person name="Froufe H.J.C."/>
            <person name="Egas C."/>
            <person name="Albuquerque L."/>
        </authorList>
    </citation>
    <scope>NUCLEOTIDE SEQUENCE [LARGE SCALE GENOMIC DNA]</scope>
    <source>
        <strain evidence="3 4">I1-1</strain>
    </source>
</reference>
<dbReference type="Proteomes" id="UP000317763">
    <property type="component" value="Unassembled WGS sequence"/>
</dbReference>
<dbReference type="PANTHER" id="PTHR30535">
    <property type="entry name" value="VITAMIN B12-BINDING PROTEIN"/>
    <property type="match status" value="1"/>
</dbReference>
<evidence type="ECO:0000256" key="1">
    <source>
        <dbReference type="ARBA" id="ARBA00022729"/>
    </source>
</evidence>
<dbReference type="PROSITE" id="PS50983">
    <property type="entry name" value="FE_B12_PBP"/>
    <property type="match status" value="1"/>
</dbReference>
<name>A0A554WZY0_9BURK</name>
<dbReference type="NCBIfam" id="NF038402">
    <property type="entry name" value="TroA_like"/>
    <property type="match status" value="1"/>
</dbReference>